<evidence type="ECO:0000313" key="3">
    <source>
        <dbReference type="Proteomes" id="UP001168338"/>
    </source>
</evidence>
<dbReference type="InterPro" id="IPR029058">
    <property type="entry name" value="AB_hydrolase_fold"/>
</dbReference>
<dbReference type="PANTHER" id="PTHR43329">
    <property type="entry name" value="EPOXIDE HYDROLASE"/>
    <property type="match status" value="1"/>
</dbReference>
<feature type="domain" description="AB hydrolase-1" evidence="1">
    <location>
        <begin position="51"/>
        <end position="272"/>
    </location>
</feature>
<dbReference type="Proteomes" id="UP001168338">
    <property type="component" value="Unassembled WGS sequence"/>
</dbReference>
<keyword evidence="2" id="KW-0378">Hydrolase</keyword>
<sequence length="321" mass="35278">MPQDTTGDAYGAGYKQWLQEEIARQDELAAMNRTAETAKGTMEYALLGDGPVVLGLHGMPGGYDQALFGYDWIAGAGFSLLAPSRPGYLGTPLSTGKTYPEMADAFAALLDTLDIDTVAVVTMSGGGPPGYEFAIRHPERISALVAIDSIVSRCRMPADFNAVSEALYFSSPGQSLFSFFSKHFPKKTMHELIRSNSLLTAEEIDEQVEAALQDPAQMGMLLRIIRLMSDYGRRKEGVENDIEQFTHLSDMPIETIRCPSLIVHGTHDNLLFCQAVHARDTIPDAESIWVPEGSHFCAWISPHAHDVQERIVGFLQAHCRE</sequence>
<keyword evidence="3" id="KW-1185">Reference proteome</keyword>
<accession>A0ABT8ME34</accession>
<dbReference type="InterPro" id="IPR000073">
    <property type="entry name" value="AB_hydrolase_1"/>
</dbReference>
<evidence type="ECO:0000313" key="2">
    <source>
        <dbReference type="EMBL" id="MDN7026205.1"/>
    </source>
</evidence>
<dbReference type="RefSeq" id="WP_301665412.1">
    <property type="nucleotide sequence ID" value="NZ_VCYH01000018.1"/>
</dbReference>
<dbReference type="Gene3D" id="3.40.50.1820">
    <property type="entry name" value="alpha/beta hydrolase"/>
    <property type="match status" value="1"/>
</dbReference>
<organism evidence="2 3">
    <name type="scientific">Methanoculleus frigidifontis</name>
    <dbReference type="NCBI Taxonomy" id="2584085"/>
    <lineage>
        <taxon>Archaea</taxon>
        <taxon>Methanobacteriati</taxon>
        <taxon>Methanobacteriota</taxon>
        <taxon>Stenosarchaea group</taxon>
        <taxon>Methanomicrobia</taxon>
        <taxon>Methanomicrobiales</taxon>
        <taxon>Methanomicrobiaceae</taxon>
        <taxon>Methanoculleus</taxon>
    </lineage>
</organism>
<name>A0ABT8ME34_9EURY</name>
<proteinExistence type="predicted"/>
<gene>
    <name evidence="2" type="ORF">FGU65_15190</name>
</gene>
<evidence type="ECO:0000259" key="1">
    <source>
        <dbReference type="Pfam" id="PF00561"/>
    </source>
</evidence>
<dbReference type="EMBL" id="VCYH01000018">
    <property type="protein sequence ID" value="MDN7026205.1"/>
    <property type="molecule type" value="Genomic_DNA"/>
</dbReference>
<comment type="caution">
    <text evidence="2">The sequence shown here is derived from an EMBL/GenBank/DDBJ whole genome shotgun (WGS) entry which is preliminary data.</text>
</comment>
<dbReference type="SUPFAM" id="SSF53474">
    <property type="entry name" value="alpha/beta-Hydrolases"/>
    <property type="match status" value="1"/>
</dbReference>
<dbReference type="GO" id="GO:0016787">
    <property type="term" value="F:hydrolase activity"/>
    <property type="evidence" value="ECO:0007669"/>
    <property type="project" value="UniProtKB-KW"/>
</dbReference>
<reference evidence="2" key="1">
    <citation type="submission" date="2019-05" db="EMBL/GenBank/DDBJ databases">
        <title>Methanoculleus sp. FWC-SCC1, a methanogenic archaeon isolated from deep marine cold seep.</title>
        <authorList>
            <person name="Chen Y.-W."/>
            <person name="Chen S.-C."/>
            <person name="Teng N.-H."/>
            <person name="Lai M.-C."/>
        </authorList>
    </citation>
    <scope>NUCLEOTIDE SEQUENCE</scope>
    <source>
        <strain evidence="2">FWC-SCC1</strain>
    </source>
</reference>
<protein>
    <submittedName>
        <fullName evidence="2">Alpha/beta hydrolase</fullName>
    </submittedName>
</protein>
<dbReference type="Pfam" id="PF00561">
    <property type="entry name" value="Abhydrolase_1"/>
    <property type="match status" value="1"/>
</dbReference>